<evidence type="ECO:0000313" key="6">
    <source>
        <dbReference type="EMBL" id="PAP78846.1"/>
    </source>
</evidence>
<dbReference type="InterPro" id="IPR002641">
    <property type="entry name" value="PNPLA_dom"/>
</dbReference>
<keyword evidence="1 4" id="KW-0378">Hydrolase</keyword>
<accession>A0A271J5P2</accession>
<keyword evidence="2 4" id="KW-0442">Lipid degradation</keyword>
<gene>
    <name evidence="6" type="ORF">BSZ37_17960</name>
</gene>
<keyword evidence="3 4" id="KW-0443">Lipid metabolism</keyword>
<dbReference type="PANTHER" id="PTHR14226:SF57">
    <property type="entry name" value="BLR7027 PROTEIN"/>
    <property type="match status" value="1"/>
</dbReference>
<evidence type="ECO:0000256" key="1">
    <source>
        <dbReference type="ARBA" id="ARBA00022801"/>
    </source>
</evidence>
<proteinExistence type="predicted"/>
<dbReference type="PANTHER" id="PTHR14226">
    <property type="entry name" value="NEUROPATHY TARGET ESTERASE/SWISS CHEESE D.MELANOGASTER"/>
    <property type="match status" value="1"/>
</dbReference>
<dbReference type="PROSITE" id="PS51635">
    <property type="entry name" value="PNPLA"/>
    <property type="match status" value="1"/>
</dbReference>
<dbReference type="AlphaFoldDB" id="A0A271J5P2"/>
<evidence type="ECO:0000256" key="3">
    <source>
        <dbReference type="ARBA" id="ARBA00023098"/>
    </source>
</evidence>
<dbReference type="Proteomes" id="UP000216339">
    <property type="component" value="Unassembled WGS sequence"/>
</dbReference>
<evidence type="ECO:0000313" key="7">
    <source>
        <dbReference type="Proteomes" id="UP000216339"/>
    </source>
</evidence>
<dbReference type="EMBL" id="MQWD01000001">
    <property type="protein sequence ID" value="PAP78846.1"/>
    <property type="molecule type" value="Genomic_DNA"/>
</dbReference>
<feature type="active site" description="Nucleophile" evidence="4">
    <location>
        <position position="34"/>
    </location>
</feature>
<dbReference type="Gene3D" id="3.40.1090.10">
    <property type="entry name" value="Cytosolic phospholipase A2 catalytic domain"/>
    <property type="match status" value="1"/>
</dbReference>
<feature type="domain" description="PNPLA" evidence="5">
    <location>
        <begin position="1"/>
        <end position="217"/>
    </location>
</feature>
<dbReference type="SUPFAM" id="SSF52151">
    <property type="entry name" value="FabD/lysophospholipase-like"/>
    <property type="match status" value="1"/>
</dbReference>
<reference evidence="6 7" key="1">
    <citation type="submission" date="2016-11" db="EMBL/GenBank/DDBJ databases">
        <title>Study of marine rhodopsin-containing bacteria.</title>
        <authorList>
            <person name="Yoshizawa S."/>
            <person name="Kumagai Y."/>
            <person name="Kogure K."/>
        </authorList>
    </citation>
    <scope>NUCLEOTIDE SEQUENCE [LARGE SCALE GENOMIC DNA]</scope>
    <source>
        <strain evidence="6 7">SAORIC-28</strain>
    </source>
</reference>
<dbReference type="GO" id="GO:0016042">
    <property type="term" value="P:lipid catabolic process"/>
    <property type="evidence" value="ECO:0007669"/>
    <property type="project" value="UniProtKB-UniRule"/>
</dbReference>
<dbReference type="InterPro" id="IPR050301">
    <property type="entry name" value="NTE"/>
</dbReference>
<feature type="short sequence motif" description="DGA/G" evidence="4">
    <location>
        <begin position="204"/>
        <end position="206"/>
    </location>
</feature>
<evidence type="ECO:0000256" key="4">
    <source>
        <dbReference type="PROSITE-ProRule" id="PRU01161"/>
    </source>
</evidence>
<evidence type="ECO:0000256" key="2">
    <source>
        <dbReference type="ARBA" id="ARBA00022963"/>
    </source>
</evidence>
<dbReference type="GO" id="GO:0016787">
    <property type="term" value="F:hydrolase activity"/>
    <property type="evidence" value="ECO:0007669"/>
    <property type="project" value="UniProtKB-UniRule"/>
</dbReference>
<feature type="short sequence motif" description="GXSXG" evidence="4">
    <location>
        <begin position="32"/>
        <end position="36"/>
    </location>
</feature>
<comment type="caution">
    <text evidence="6">The sequence shown here is derived from an EMBL/GenBank/DDBJ whole genome shotgun (WGS) entry which is preliminary data.</text>
</comment>
<dbReference type="Pfam" id="PF01734">
    <property type="entry name" value="Patatin"/>
    <property type="match status" value="1"/>
</dbReference>
<dbReference type="InterPro" id="IPR016035">
    <property type="entry name" value="Acyl_Trfase/lysoPLipase"/>
</dbReference>
<sequence length="371" mass="39867">MTGGGARAAYQAGVLRGLARLAPDFRPDILTGVSAGALNGAFLAASAQDPFPVAVDRLVDVWRDLRADHVYRLDRPTVPQALARFVRRPDEVSPPAEGGFLDTTPLKEFVEGHLGAAGEPMEGVDRAVREGHLGAFAITTTSYTSGQSVTWVQGEGIEPWDRPMRRAVRTKLQPEHVLASAALPFFFPAVAIENEALGHGWYGDGGIRLTAPLSPALHLGADKILVVNTRYGPSRAEADAPKVDAYPPPTRVLGILMNAVFLDVLDRDAQTLRRINALVASTPRGEWNGFRPVELLVLRPSVDLATLAVGYEPRLPPSMRLVMGGLSSGDGRSPDWLSMLGFDPAYVEALLQIGEADAERQADEIAAFLEA</sequence>
<protein>
    <recommendedName>
        <fullName evidence="5">PNPLA domain-containing protein</fullName>
    </recommendedName>
</protein>
<keyword evidence="7" id="KW-1185">Reference proteome</keyword>
<feature type="active site" description="Proton acceptor" evidence="4">
    <location>
        <position position="204"/>
    </location>
</feature>
<evidence type="ECO:0000259" key="5">
    <source>
        <dbReference type="PROSITE" id="PS51635"/>
    </source>
</evidence>
<name>A0A271J5P2_9BACT</name>
<organism evidence="6 7">
    <name type="scientific">Rubrivirga marina</name>
    <dbReference type="NCBI Taxonomy" id="1196024"/>
    <lineage>
        <taxon>Bacteria</taxon>
        <taxon>Pseudomonadati</taxon>
        <taxon>Rhodothermota</taxon>
        <taxon>Rhodothermia</taxon>
        <taxon>Rhodothermales</taxon>
        <taxon>Rubricoccaceae</taxon>
        <taxon>Rubrivirga</taxon>
    </lineage>
</organism>
<comment type="caution">
    <text evidence="4">Lacks conserved residue(s) required for the propagation of feature annotation.</text>
</comment>